<evidence type="ECO:0000256" key="4">
    <source>
        <dbReference type="ARBA" id="ARBA00022679"/>
    </source>
</evidence>
<evidence type="ECO:0000256" key="3">
    <source>
        <dbReference type="ARBA" id="ARBA00022603"/>
    </source>
</evidence>
<dbReference type="GO" id="GO:0005737">
    <property type="term" value="C:cytoplasm"/>
    <property type="evidence" value="ECO:0007669"/>
    <property type="project" value="UniProtKB-SubCell"/>
</dbReference>
<name>A0A1D8KAF3_9GAMM</name>
<evidence type="ECO:0000256" key="1">
    <source>
        <dbReference type="ARBA" id="ARBA00022490"/>
    </source>
</evidence>
<dbReference type="HAMAP" id="MF_01877">
    <property type="entry name" value="16SrRNA_methyltr_I"/>
    <property type="match status" value="1"/>
</dbReference>
<dbReference type="FunFam" id="3.30.950.10:FF:000002">
    <property type="entry name" value="Ribosomal RNA small subunit methyltransferase I"/>
    <property type="match status" value="1"/>
</dbReference>
<evidence type="ECO:0000259" key="8">
    <source>
        <dbReference type="Pfam" id="PF23016"/>
    </source>
</evidence>
<dbReference type="FunFam" id="3.40.1010.10:FF:000007">
    <property type="entry name" value="Ribosomal RNA small subunit methyltransferase I"/>
    <property type="match status" value="1"/>
</dbReference>
<evidence type="ECO:0000313" key="10">
    <source>
        <dbReference type="Proteomes" id="UP000095342"/>
    </source>
</evidence>
<dbReference type="InterPro" id="IPR014777">
    <property type="entry name" value="4pyrrole_Mease_sub1"/>
</dbReference>
<reference evidence="9 10" key="1">
    <citation type="submission" date="2016-09" db="EMBL/GenBank/DDBJ databases">
        <title>Acidihalobacter prosperus V6 (DSM14174).</title>
        <authorList>
            <person name="Khaleque H.N."/>
            <person name="Ramsay J.P."/>
            <person name="Murphy R.J.T."/>
            <person name="Kaksonen A.H."/>
            <person name="Boxall N.J."/>
            <person name="Watkin E.L.J."/>
        </authorList>
    </citation>
    <scope>NUCLEOTIDE SEQUENCE [LARGE SCALE GENOMIC DNA]</scope>
    <source>
        <strain evidence="9 10">V6</strain>
    </source>
</reference>
<dbReference type="Pfam" id="PF00590">
    <property type="entry name" value="TP_methylase"/>
    <property type="match status" value="1"/>
</dbReference>
<evidence type="ECO:0000313" key="9">
    <source>
        <dbReference type="EMBL" id="AOV17925.1"/>
    </source>
</evidence>
<evidence type="ECO:0000256" key="2">
    <source>
        <dbReference type="ARBA" id="ARBA00022552"/>
    </source>
</evidence>
<protein>
    <recommendedName>
        <fullName evidence="6">Ribosomal RNA small subunit methyltransferase I</fullName>
        <ecNumber evidence="6">2.1.1.198</ecNumber>
    </recommendedName>
    <alternativeName>
        <fullName evidence="6">16S rRNA 2'-O-ribose C1402 methyltransferase</fullName>
    </alternativeName>
    <alternativeName>
        <fullName evidence="6">rRNA (cytidine-2'-O-)-methyltransferase RsmI</fullName>
    </alternativeName>
</protein>
<organism evidence="9 10">
    <name type="scientific">Acidihalobacter aeolianus</name>
    <dbReference type="NCBI Taxonomy" id="2792603"/>
    <lineage>
        <taxon>Bacteria</taxon>
        <taxon>Pseudomonadati</taxon>
        <taxon>Pseudomonadota</taxon>
        <taxon>Gammaproteobacteria</taxon>
        <taxon>Chromatiales</taxon>
        <taxon>Ectothiorhodospiraceae</taxon>
        <taxon>Acidihalobacter</taxon>
    </lineage>
</organism>
<dbReference type="AlphaFoldDB" id="A0A1D8KAF3"/>
<dbReference type="PIRSF" id="PIRSF005917">
    <property type="entry name" value="MTase_YraL"/>
    <property type="match status" value="1"/>
</dbReference>
<feature type="domain" description="Tetrapyrrole methylase" evidence="7">
    <location>
        <begin position="8"/>
        <end position="207"/>
    </location>
</feature>
<dbReference type="InterPro" id="IPR008189">
    <property type="entry name" value="rRNA_ssu_MeTfrase_I"/>
</dbReference>
<keyword evidence="1 6" id="KW-0963">Cytoplasm</keyword>
<keyword evidence="5 6" id="KW-0949">S-adenosyl-L-methionine</keyword>
<comment type="function">
    <text evidence="6">Catalyzes the 2'-O-methylation of the ribose of cytidine 1402 (C1402) in 16S rRNA.</text>
</comment>
<dbReference type="EMBL" id="CP017448">
    <property type="protein sequence ID" value="AOV17925.1"/>
    <property type="molecule type" value="Genomic_DNA"/>
</dbReference>
<dbReference type="PANTHER" id="PTHR46111:SF1">
    <property type="entry name" value="RIBOSOMAL RNA SMALL SUBUNIT METHYLTRANSFERASE I"/>
    <property type="match status" value="1"/>
</dbReference>
<dbReference type="EC" id="2.1.1.198" evidence="6"/>
<dbReference type="Proteomes" id="UP000095342">
    <property type="component" value="Chromosome"/>
</dbReference>
<dbReference type="Pfam" id="PF23016">
    <property type="entry name" value="RsmI_C"/>
    <property type="match status" value="1"/>
</dbReference>
<comment type="subcellular location">
    <subcellularLocation>
        <location evidence="6">Cytoplasm</location>
    </subcellularLocation>
</comment>
<dbReference type="PANTHER" id="PTHR46111">
    <property type="entry name" value="RIBOSOMAL RNA SMALL SUBUNIT METHYLTRANSFERASE I"/>
    <property type="match status" value="1"/>
</dbReference>
<accession>A0A1D8KAF3</accession>
<dbReference type="NCBIfam" id="TIGR00096">
    <property type="entry name" value="16S rRNA (cytidine(1402)-2'-O)-methyltransferase"/>
    <property type="match status" value="1"/>
</dbReference>
<evidence type="ECO:0000256" key="5">
    <source>
        <dbReference type="ARBA" id="ARBA00022691"/>
    </source>
</evidence>
<dbReference type="PROSITE" id="PS01296">
    <property type="entry name" value="RSMI"/>
    <property type="match status" value="1"/>
</dbReference>
<dbReference type="InterPro" id="IPR014776">
    <property type="entry name" value="4pyrrole_Mease_sub2"/>
</dbReference>
<keyword evidence="10" id="KW-1185">Reference proteome</keyword>
<comment type="catalytic activity">
    <reaction evidence="6">
        <text>cytidine(1402) in 16S rRNA + S-adenosyl-L-methionine = 2'-O-methylcytidine(1402) in 16S rRNA + S-adenosyl-L-homocysteine + H(+)</text>
        <dbReference type="Rhea" id="RHEA:42924"/>
        <dbReference type="Rhea" id="RHEA-COMP:10285"/>
        <dbReference type="Rhea" id="RHEA-COMP:10286"/>
        <dbReference type="ChEBI" id="CHEBI:15378"/>
        <dbReference type="ChEBI" id="CHEBI:57856"/>
        <dbReference type="ChEBI" id="CHEBI:59789"/>
        <dbReference type="ChEBI" id="CHEBI:74495"/>
        <dbReference type="ChEBI" id="CHEBI:82748"/>
        <dbReference type="EC" id="2.1.1.198"/>
    </reaction>
</comment>
<evidence type="ECO:0000259" key="7">
    <source>
        <dbReference type="Pfam" id="PF00590"/>
    </source>
</evidence>
<sequence>MSIEAGVLYVVATPLGNLGDISERAREVLGGAGLIAAEDTRVAQRLLSHLGVRTRCISLHEHNESARVPAILGVLGSGQAVAVISDAGTPLISDPGYRLVRAVREAGWRVSPIPGPSALIAALSASGLPTDRFVFEGFLPAKGGRRSTHLQALASETGTLVFYESSHRIAASLADMAAVFGPDRPAAVARELTKRFEEIVQASLGELVGWIDGDANRRRGEFVVMVGGAPSVPESTESRVAAATVIRVLAEALPARQAADLAASITGGARQALYREAQKIRRQRQDDEAQDAP</sequence>
<dbReference type="Gene3D" id="3.30.950.10">
    <property type="entry name" value="Methyltransferase, Cobalt-precorrin-4 Transmethylase, Domain 2"/>
    <property type="match status" value="1"/>
</dbReference>
<dbReference type="GO" id="GO:0070677">
    <property type="term" value="F:rRNA (cytosine-2'-O-)-methyltransferase activity"/>
    <property type="evidence" value="ECO:0007669"/>
    <property type="project" value="UniProtKB-UniRule"/>
</dbReference>
<dbReference type="KEGG" id="aaeo:BJI67_13425"/>
<dbReference type="CDD" id="cd11648">
    <property type="entry name" value="RsmI"/>
    <property type="match status" value="1"/>
</dbReference>
<keyword evidence="4 6" id="KW-0808">Transferase</keyword>
<proteinExistence type="inferred from homology"/>
<comment type="similarity">
    <text evidence="6">Belongs to the methyltransferase superfamily. RsmI family.</text>
</comment>
<dbReference type="InterPro" id="IPR053910">
    <property type="entry name" value="RsmI_HTH"/>
</dbReference>
<dbReference type="RefSeq" id="WP_070073455.1">
    <property type="nucleotide sequence ID" value="NZ_CP017448.1"/>
</dbReference>
<keyword evidence="3 6" id="KW-0489">Methyltransferase</keyword>
<keyword evidence="2 6" id="KW-0698">rRNA processing</keyword>
<gene>
    <name evidence="6" type="primary">rsmI</name>
    <name evidence="9" type="ORF">BJI67_13425</name>
</gene>
<dbReference type="Gene3D" id="3.40.1010.10">
    <property type="entry name" value="Cobalt-precorrin-4 Transmethylase, Domain 1"/>
    <property type="match status" value="1"/>
</dbReference>
<dbReference type="InterPro" id="IPR035996">
    <property type="entry name" value="4pyrrol_Methylase_sf"/>
</dbReference>
<evidence type="ECO:0000256" key="6">
    <source>
        <dbReference type="HAMAP-Rule" id="MF_01877"/>
    </source>
</evidence>
<dbReference type="InterPro" id="IPR018063">
    <property type="entry name" value="SAM_MeTrfase_RsmI_CS"/>
</dbReference>
<feature type="domain" description="RsmI HTH" evidence="8">
    <location>
        <begin position="241"/>
        <end position="279"/>
    </location>
</feature>
<dbReference type="InterPro" id="IPR000878">
    <property type="entry name" value="4pyrrol_Mease"/>
</dbReference>
<dbReference type="SUPFAM" id="SSF53790">
    <property type="entry name" value="Tetrapyrrole methylase"/>
    <property type="match status" value="1"/>
</dbReference>